<organism evidence="2 3">
    <name type="scientific">Ziziphus jujuba</name>
    <name type="common">Chinese jujube</name>
    <name type="synonym">Ziziphus sativa</name>
    <dbReference type="NCBI Taxonomy" id="326968"/>
    <lineage>
        <taxon>Eukaryota</taxon>
        <taxon>Viridiplantae</taxon>
        <taxon>Streptophyta</taxon>
        <taxon>Embryophyta</taxon>
        <taxon>Tracheophyta</taxon>
        <taxon>Spermatophyta</taxon>
        <taxon>Magnoliopsida</taxon>
        <taxon>eudicotyledons</taxon>
        <taxon>Gunneridae</taxon>
        <taxon>Pentapetalae</taxon>
        <taxon>rosids</taxon>
        <taxon>fabids</taxon>
        <taxon>Rosales</taxon>
        <taxon>Rhamnaceae</taxon>
        <taxon>Paliureae</taxon>
        <taxon>Ziziphus</taxon>
    </lineage>
</organism>
<gene>
    <name evidence="3" type="primary">LOC125423771</name>
</gene>
<accession>A0ABM3ISY5</accession>
<dbReference type="GeneID" id="125423771"/>
<dbReference type="Pfam" id="PF03478">
    <property type="entry name" value="Beta-prop_KIB1-4"/>
    <property type="match status" value="1"/>
</dbReference>
<feature type="domain" description="KIB1-4 beta-propeller" evidence="1">
    <location>
        <begin position="110"/>
        <end position="252"/>
    </location>
</feature>
<evidence type="ECO:0000313" key="2">
    <source>
        <dbReference type="Proteomes" id="UP001652623"/>
    </source>
</evidence>
<protein>
    <submittedName>
        <fullName evidence="3">F-box protein At5g60060</fullName>
    </submittedName>
</protein>
<keyword evidence="2" id="KW-1185">Reference proteome</keyword>
<dbReference type="Proteomes" id="UP001652623">
    <property type="component" value="Chromosome 1"/>
</dbReference>
<name>A0ABM3ISY5_ZIZJJ</name>
<evidence type="ECO:0000313" key="3">
    <source>
        <dbReference type="RefSeq" id="XP_048334881.2"/>
    </source>
</evidence>
<dbReference type="RefSeq" id="XP_048334881.2">
    <property type="nucleotide sequence ID" value="XM_048478924.2"/>
</dbReference>
<dbReference type="PANTHER" id="PTHR47123">
    <property type="entry name" value="F-BOX PROTEIN SKIP23"/>
    <property type="match status" value="1"/>
</dbReference>
<dbReference type="InterPro" id="IPR005174">
    <property type="entry name" value="KIB1-4_b-propeller"/>
</dbReference>
<dbReference type="InterPro" id="IPR051304">
    <property type="entry name" value="SCF_F-box_domain"/>
</dbReference>
<reference evidence="3" key="1">
    <citation type="submission" date="2025-08" db="UniProtKB">
        <authorList>
            <consortium name="RefSeq"/>
        </authorList>
    </citation>
    <scope>IDENTIFICATION</scope>
    <source>
        <tissue evidence="3">Seedling</tissue>
    </source>
</reference>
<sequence>MNSSLRERRQRSESEWSTLGTDLLEEILKRFLNSSRTDTLRLRAVCKGWRSSIPFPPIPNDLFSNVRLPLKLPFPTTTNFEGKGHFSVKQSTIYSMEPVKVRGRKPKFTRECFVKIEETDSGKVLLKDPFSRLTIENLGKLTGSLPKVINLLDYRVKLFATEYRLESVQGTNPPKEVMGLKKVVVGQDKKDGEELFAVMVLHISGKLGVWKMGQNRWVEIDDGFCYLDITSHKGMFYAVDSTRRIVSVDSSSLDITLVVPPTTTFRS</sequence>
<proteinExistence type="predicted"/>
<dbReference type="PANTHER" id="PTHR47123:SF3">
    <property type="entry name" value="DUF295 DOMAIN-CONTAINING PROTEIN"/>
    <property type="match status" value="1"/>
</dbReference>
<evidence type="ECO:0000259" key="1">
    <source>
        <dbReference type="Pfam" id="PF03478"/>
    </source>
</evidence>